<sequence length="75" mass="8597">MSSREWERYLIALLNIFQLWPHVVILLVKEDGILGLYQTNPLAVTARKKFSTKFYSSSAKLPEFLPIDAPSPSFL</sequence>
<dbReference type="EMBL" id="JABXBU010002072">
    <property type="protein sequence ID" value="KAF8778168.1"/>
    <property type="molecule type" value="Genomic_DNA"/>
</dbReference>
<comment type="caution">
    <text evidence="1">The sequence shown here is derived from an EMBL/GenBank/DDBJ whole genome shotgun (WGS) entry which is preliminary data.</text>
</comment>
<protein>
    <submittedName>
        <fullName evidence="1">Uncharacterized protein</fullName>
    </submittedName>
</protein>
<dbReference type="AlphaFoldDB" id="A0A8T0ERS1"/>
<dbReference type="Proteomes" id="UP000807504">
    <property type="component" value="Unassembled WGS sequence"/>
</dbReference>
<reference evidence="1" key="2">
    <citation type="submission" date="2020-06" db="EMBL/GenBank/DDBJ databases">
        <authorList>
            <person name="Sheffer M."/>
        </authorList>
    </citation>
    <scope>NUCLEOTIDE SEQUENCE</scope>
</reference>
<accession>A0A8T0ERS1</accession>
<evidence type="ECO:0000313" key="2">
    <source>
        <dbReference type="Proteomes" id="UP000807504"/>
    </source>
</evidence>
<reference evidence="1" key="1">
    <citation type="journal article" date="2020" name="bioRxiv">
        <title>Chromosome-level reference genome of the European wasp spider Argiope bruennichi: a resource for studies on range expansion and evolutionary adaptation.</title>
        <authorList>
            <person name="Sheffer M.M."/>
            <person name="Hoppe A."/>
            <person name="Krehenwinkel H."/>
            <person name="Uhl G."/>
            <person name="Kuss A.W."/>
            <person name="Jensen L."/>
            <person name="Jensen C."/>
            <person name="Gillespie R.G."/>
            <person name="Hoff K.J."/>
            <person name="Prost S."/>
        </authorList>
    </citation>
    <scope>NUCLEOTIDE SEQUENCE</scope>
</reference>
<evidence type="ECO:0000313" key="1">
    <source>
        <dbReference type="EMBL" id="KAF8778168.1"/>
    </source>
</evidence>
<organism evidence="1 2">
    <name type="scientific">Argiope bruennichi</name>
    <name type="common">Wasp spider</name>
    <name type="synonym">Aranea bruennichi</name>
    <dbReference type="NCBI Taxonomy" id="94029"/>
    <lineage>
        <taxon>Eukaryota</taxon>
        <taxon>Metazoa</taxon>
        <taxon>Ecdysozoa</taxon>
        <taxon>Arthropoda</taxon>
        <taxon>Chelicerata</taxon>
        <taxon>Arachnida</taxon>
        <taxon>Araneae</taxon>
        <taxon>Araneomorphae</taxon>
        <taxon>Entelegynae</taxon>
        <taxon>Araneoidea</taxon>
        <taxon>Araneidae</taxon>
        <taxon>Argiope</taxon>
    </lineage>
</organism>
<name>A0A8T0ERS1_ARGBR</name>
<keyword evidence="2" id="KW-1185">Reference proteome</keyword>
<proteinExistence type="predicted"/>
<gene>
    <name evidence="1" type="ORF">HNY73_014916</name>
</gene>